<accession>A0A059BC84</accession>
<evidence type="ECO:0008006" key="3">
    <source>
        <dbReference type="Google" id="ProtNLM"/>
    </source>
</evidence>
<dbReference type="EMBL" id="KK198759">
    <property type="protein sequence ID" value="KCW63743.1"/>
    <property type="molecule type" value="Genomic_DNA"/>
</dbReference>
<evidence type="ECO:0000313" key="2">
    <source>
        <dbReference type="EMBL" id="KCW63743.1"/>
    </source>
</evidence>
<feature type="chain" id="PRO_5001568508" description="Secreted protein" evidence="1">
    <location>
        <begin position="25"/>
        <end position="100"/>
    </location>
</feature>
<sequence length="100" mass="10999">MIIRERWIELGLGFFFMFSSSSLSLHKQIAVIQSTMLLAPLELQSVVGRVGCHHLFFLRRPQASSPSSRASSSSWRNLVHSLISSVAGVMDLSSGSLANH</sequence>
<feature type="signal peptide" evidence="1">
    <location>
        <begin position="1"/>
        <end position="24"/>
    </location>
</feature>
<evidence type="ECO:0000256" key="1">
    <source>
        <dbReference type="SAM" id="SignalP"/>
    </source>
</evidence>
<reference evidence="2" key="1">
    <citation type="submission" date="2013-07" db="EMBL/GenBank/DDBJ databases">
        <title>The genome of Eucalyptus grandis.</title>
        <authorList>
            <person name="Schmutz J."/>
            <person name="Hayes R."/>
            <person name="Myburg A."/>
            <person name="Tuskan G."/>
            <person name="Grattapaglia D."/>
            <person name="Rokhsar D.S."/>
        </authorList>
    </citation>
    <scope>NUCLEOTIDE SEQUENCE</scope>
    <source>
        <tissue evidence="2">Leaf extractions</tissue>
    </source>
</reference>
<gene>
    <name evidence="2" type="ORF">EUGRSUZ_G01396</name>
</gene>
<protein>
    <recommendedName>
        <fullName evidence="3">Secreted protein</fullName>
    </recommendedName>
</protein>
<organism evidence="2">
    <name type="scientific">Eucalyptus grandis</name>
    <name type="common">Flooded gum</name>
    <dbReference type="NCBI Taxonomy" id="71139"/>
    <lineage>
        <taxon>Eukaryota</taxon>
        <taxon>Viridiplantae</taxon>
        <taxon>Streptophyta</taxon>
        <taxon>Embryophyta</taxon>
        <taxon>Tracheophyta</taxon>
        <taxon>Spermatophyta</taxon>
        <taxon>Magnoliopsida</taxon>
        <taxon>eudicotyledons</taxon>
        <taxon>Gunneridae</taxon>
        <taxon>Pentapetalae</taxon>
        <taxon>rosids</taxon>
        <taxon>malvids</taxon>
        <taxon>Myrtales</taxon>
        <taxon>Myrtaceae</taxon>
        <taxon>Myrtoideae</taxon>
        <taxon>Eucalypteae</taxon>
        <taxon>Eucalyptus</taxon>
    </lineage>
</organism>
<proteinExistence type="predicted"/>
<dbReference type="Gramene" id="KCW63743">
    <property type="protein sequence ID" value="KCW63743"/>
    <property type="gene ID" value="EUGRSUZ_G01396"/>
</dbReference>
<name>A0A059BC84_EUCGR</name>
<dbReference type="AlphaFoldDB" id="A0A059BC84"/>
<keyword evidence="1" id="KW-0732">Signal</keyword>
<dbReference type="InParanoid" id="A0A059BC84"/>